<protein>
    <submittedName>
        <fullName evidence="2">MarR family transcriptional regulator</fullName>
    </submittedName>
</protein>
<reference evidence="2 3" key="1">
    <citation type="submission" date="2019-09" db="EMBL/GenBank/DDBJ databases">
        <title>Arthrobacter zafarii sp. nov., a moderately thermotolerant and halotolerant actinobacterium isolated from Cholistan desert soil of Pakistan.</title>
        <authorList>
            <person name="Amin A."/>
            <person name="Ahmed I."/>
            <person name="Khalid N."/>
            <person name="Schumann P."/>
            <person name="Busse H.J."/>
            <person name="Khan I.U."/>
            <person name="Li S."/>
            <person name="Li W.J."/>
        </authorList>
    </citation>
    <scope>NUCLEOTIDE SEQUENCE [LARGE SCALE GENOMIC DNA]</scope>
    <source>
        <strain evidence="2 3">NCCP-1664</strain>
    </source>
</reference>
<dbReference type="PANTHER" id="PTHR33164:SF104">
    <property type="entry name" value="TRANSCRIPTIONAL REGULATORY PROTEIN"/>
    <property type="match status" value="1"/>
</dbReference>
<sequence>MERHMDAVDEIIDGWQRVMPSEDVEPMGVFSRIGRLAQRFDALRRNALAAHGLQLGDFDVLSAIRRCPDGAMTAGQLAKENLVTSGTMTNRIDRLVARGLVGRSADVADARIVRVQLHPEGQRIVDAAFVELLRIEHELLGCIRDADRQPLVDRLRELLARIEA</sequence>
<dbReference type="InterPro" id="IPR000835">
    <property type="entry name" value="HTH_MarR-typ"/>
</dbReference>
<dbReference type="InterPro" id="IPR039422">
    <property type="entry name" value="MarR/SlyA-like"/>
</dbReference>
<keyword evidence="3" id="KW-1185">Reference proteome</keyword>
<dbReference type="Proteomes" id="UP000325307">
    <property type="component" value="Unassembled WGS sequence"/>
</dbReference>
<gene>
    <name evidence="2" type="ORF">NCCP1664_20150</name>
</gene>
<dbReference type="RefSeq" id="WP_225873780.1">
    <property type="nucleotide sequence ID" value="NZ_BKDJ01000009.1"/>
</dbReference>
<dbReference type="Pfam" id="PF12802">
    <property type="entry name" value="MarR_2"/>
    <property type="match status" value="1"/>
</dbReference>
<dbReference type="Gene3D" id="1.10.10.10">
    <property type="entry name" value="Winged helix-like DNA-binding domain superfamily/Winged helix DNA-binding domain"/>
    <property type="match status" value="1"/>
</dbReference>
<dbReference type="SUPFAM" id="SSF46785">
    <property type="entry name" value="Winged helix' DNA-binding domain"/>
    <property type="match status" value="1"/>
</dbReference>
<dbReference type="InterPro" id="IPR036388">
    <property type="entry name" value="WH-like_DNA-bd_sf"/>
</dbReference>
<organism evidence="2 3">
    <name type="scientific">Zafaria cholistanensis</name>
    <dbReference type="NCBI Taxonomy" id="1682741"/>
    <lineage>
        <taxon>Bacteria</taxon>
        <taxon>Bacillati</taxon>
        <taxon>Actinomycetota</taxon>
        <taxon>Actinomycetes</taxon>
        <taxon>Micrococcales</taxon>
        <taxon>Micrococcaceae</taxon>
        <taxon>Zafaria</taxon>
    </lineage>
</organism>
<proteinExistence type="predicted"/>
<comment type="caution">
    <text evidence="2">The sequence shown here is derived from an EMBL/GenBank/DDBJ whole genome shotgun (WGS) entry which is preliminary data.</text>
</comment>
<dbReference type="AlphaFoldDB" id="A0A5A7NRS6"/>
<dbReference type="GO" id="GO:0003700">
    <property type="term" value="F:DNA-binding transcription factor activity"/>
    <property type="evidence" value="ECO:0007669"/>
    <property type="project" value="InterPro"/>
</dbReference>
<dbReference type="InterPro" id="IPR036390">
    <property type="entry name" value="WH_DNA-bd_sf"/>
</dbReference>
<dbReference type="GO" id="GO:0006950">
    <property type="term" value="P:response to stress"/>
    <property type="evidence" value="ECO:0007669"/>
    <property type="project" value="TreeGrafter"/>
</dbReference>
<evidence type="ECO:0000313" key="2">
    <source>
        <dbReference type="EMBL" id="GER23520.1"/>
    </source>
</evidence>
<dbReference type="EMBL" id="BKDJ01000009">
    <property type="protein sequence ID" value="GER23520.1"/>
    <property type="molecule type" value="Genomic_DNA"/>
</dbReference>
<feature type="domain" description="HTH marR-type" evidence="1">
    <location>
        <begin position="26"/>
        <end position="164"/>
    </location>
</feature>
<dbReference type="PANTHER" id="PTHR33164">
    <property type="entry name" value="TRANSCRIPTIONAL REGULATOR, MARR FAMILY"/>
    <property type="match status" value="1"/>
</dbReference>
<evidence type="ECO:0000313" key="3">
    <source>
        <dbReference type="Proteomes" id="UP000325307"/>
    </source>
</evidence>
<dbReference type="PROSITE" id="PS50995">
    <property type="entry name" value="HTH_MARR_2"/>
    <property type="match status" value="1"/>
</dbReference>
<evidence type="ECO:0000259" key="1">
    <source>
        <dbReference type="PROSITE" id="PS50995"/>
    </source>
</evidence>
<dbReference type="SMART" id="SM00347">
    <property type="entry name" value="HTH_MARR"/>
    <property type="match status" value="1"/>
</dbReference>
<name>A0A5A7NRS6_9MICC</name>
<accession>A0A5A7NRS6</accession>